<accession>A0AAN9M387</accession>
<comment type="caution">
    <text evidence="1">The sequence shown here is derived from an EMBL/GenBank/DDBJ whole genome shotgun (WGS) entry which is preliminary data.</text>
</comment>
<sequence>MALLRFKSAPRLSKEGVKIQWSLMDDADEIIMNVLPPHADVGEIDEALLCRLDMPVDLVPDVARSLLDFDVQMEKDLALPTLP</sequence>
<name>A0AAN9M387_CANGL</name>
<gene>
    <name evidence="1" type="ORF">VNO77_14779</name>
</gene>
<evidence type="ECO:0000313" key="1">
    <source>
        <dbReference type="EMBL" id="KAK7344758.1"/>
    </source>
</evidence>
<dbReference type="AlphaFoldDB" id="A0AAN9M387"/>
<evidence type="ECO:0000313" key="2">
    <source>
        <dbReference type="Proteomes" id="UP001367508"/>
    </source>
</evidence>
<protein>
    <submittedName>
        <fullName evidence="1">Uncharacterized protein</fullName>
    </submittedName>
</protein>
<keyword evidence="2" id="KW-1185">Reference proteome</keyword>
<reference evidence="1 2" key="1">
    <citation type="submission" date="2024-01" db="EMBL/GenBank/DDBJ databases">
        <title>The genomes of 5 underutilized Papilionoideae crops provide insights into root nodulation and disease resistanc.</title>
        <authorList>
            <person name="Jiang F."/>
        </authorList>
    </citation>
    <scope>NUCLEOTIDE SEQUENCE [LARGE SCALE GENOMIC DNA]</scope>
    <source>
        <strain evidence="1">LVBAO_FW01</strain>
        <tissue evidence="1">Leaves</tissue>
    </source>
</reference>
<dbReference type="EMBL" id="JAYMYQ010000003">
    <property type="protein sequence ID" value="KAK7344758.1"/>
    <property type="molecule type" value="Genomic_DNA"/>
</dbReference>
<dbReference type="Proteomes" id="UP001367508">
    <property type="component" value="Unassembled WGS sequence"/>
</dbReference>
<proteinExistence type="predicted"/>
<organism evidence="1 2">
    <name type="scientific">Canavalia gladiata</name>
    <name type="common">Sword bean</name>
    <name type="synonym">Dolichos gladiatus</name>
    <dbReference type="NCBI Taxonomy" id="3824"/>
    <lineage>
        <taxon>Eukaryota</taxon>
        <taxon>Viridiplantae</taxon>
        <taxon>Streptophyta</taxon>
        <taxon>Embryophyta</taxon>
        <taxon>Tracheophyta</taxon>
        <taxon>Spermatophyta</taxon>
        <taxon>Magnoliopsida</taxon>
        <taxon>eudicotyledons</taxon>
        <taxon>Gunneridae</taxon>
        <taxon>Pentapetalae</taxon>
        <taxon>rosids</taxon>
        <taxon>fabids</taxon>
        <taxon>Fabales</taxon>
        <taxon>Fabaceae</taxon>
        <taxon>Papilionoideae</taxon>
        <taxon>50 kb inversion clade</taxon>
        <taxon>NPAAA clade</taxon>
        <taxon>indigoferoid/millettioid clade</taxon>
        <taxon>Phaseoleae</taxon>
        <taxon>Canavalia</taxon>
    </lineage>
</organism>